<dbReference type="eggNOG" id="COG2141">
    <property type="taxonomic scope" value="Bacteria"/>
</dbReference>
<keyword evidence="3 7" id="KW-0560">Oxidoreductase</keyword>
<evidence type="ECO:0000313" key="7">
    <source>
        <dbReference type="EMBL" id="MDX5892616.1"/>
    </source>
</evidence>
<evidence type="ECO:0000256" key="1">
    <source>
        <dbReference type="ARBA" id="ARBA00022630"/>
    </source>
</evidence>
<dbReference type="Gene3D" id="3.20.20.30">
    <property type="entry name" value="Luciferase-like domain"/>
    <property type="match status" value="1"/>
</dbReference>
<dbReference type="EC" id="1.-.-.-" evidence="7"/>
<evidence type="ECO:0000256" key="3">
    <source>
        <dbReference type="ARBA" id="ARBA00023002"/>
    </source>
</evidence>
<dbReference type="STRING" id="42256.RradSPS_2695"/>
<dbReference type="InterPro" id="IPR050172">
    <property type="entry name" value="SsuD_RutA_monooxygenase"/>
</dbReference>
<dbReference type="Pfam" id="PF00296">
    <property type="entry name" value="Bac_luciferase"/>
    <property type="match status" value="1"/>
</dbReference>
<keyword evidence="1" id="KW-0285">Flavoprotein</keyword>
<dbReference type="InterPro" id="IPR011251">
    <property type="entry name" value="Luciferase-like_dom"/>
</dbReference>
<dbReference type="EMBL" id="JAWXXX010000001">
    <property type="protein sequence ID" value="MDX5892616.1"/>
    <property type="molecule type" value="Genomic_DNA"/>
</dbReference>
<reference evidence="6 8" key="1">
    <citation type="submission" date="2014-03" db="EMBL/GenBank/DDBJ databases">
        <title>Complete genome sequence of the Radio-Resistant Rubrobacter radiotolerans RSPS-4.</title>
        <authorList>
            <person name="Egas C.C."/>
            <person name="Barroso C.C."/>
            <person name="Froufe H.J.C."/>
            <person name="Pacheco J.J."/>
            <person name="Albuquerque L.L."/>
            <person name="da Costa M.M.S."/>
        </authorList>
    </citation>
    <scope>NUCLEOTIDE SEQUENCE [LARGE SCALE GENOMIC DNA]</scope>
    <source>
        <strain evidence="6 8">RSPS-4</strain>
    </source>
</reference>
<dbReference type="Proteomes" id="UP000025229">
    <property type="component" value="Chromosome"/>
</dbReference>
<dbReference type="Proteomes" id="UP001281130">
    <property type="component" value="Unassembled WGS sequence"/>
</dbReference>
<protein>
    <submittedName>
        <fullName evidence="7">LLM class F420-dependent oxidoreductase</fullName>
        <ecNumber evidence="7">1.-.-.-</ecNumber>
    </submittedName>
    <submittedName>
        <fullName evidence="6">Putative F420-dependent oxidoreductase, Rv1855c family</fullName>
    </submittedName>
</protein>
<dbReference type="EMBL" id="CP007514">
    <property type="protein sequence ID" value="AHY47978.1"/>
    <property type="molecule type" value="Genomic_DNA"/>
</dbReference>
<keyword evidence="8" id="KW-1185">Reference proteome</keyword>
<organism evidence="6 8">
    <name type="scientific">Rubrobacter radiotolerans</name>
    <name type="common">Arthrobacter radiotolerans</name>
    <dbReference type="NCBI Taxonomy" id="42256"/>
    <lineage>
        <taxon>Bacteria</taxon>
        <taxon>Bacillati</taxon>
        <taxon>Actinomycetota</taxon>
        <taxon>Rubrobacteria</taxon>
        <taxon>Rubrobacterales</taxon>
        <taxon>Rubrobacteraceae</taxon>
        <taxon>Rubrobacter</taxon>
    </lineage>
</organism>
<dbReference type="HOGENOM" id="CLU_027853_6_2_11"/>
<evidence type="ECO:0000259" key="5">
    <source>
        <dbReference type="Pfam" id="PF00296"/>
    </source>
</evidence>
<sequence>MTAKFGVFVPQGWKMDLTEIADPVEQYEAMTAAGRKAEELGYDSVWVYDHFHTVPEPTKNTVFECWTITAGLVRDLRRIKVGQMVTCNGYRNPALLAKMASTVDVMSDGRLLFGLGAGWYEHEWLAYGYGFPERGQRIKSFREACEIVYRMWTEDDVVFEGEYHSVDRPINEPKAARAAEGRRPAFWIGGGGEKVTLRLVARWGDACNVFGEPEALRHKFGVLKRHCEDLGRDYGEIERSTLVNVHLLEAGEDPERATKAARGDRTLEEYRQSYLVGTAGEVAERLAARIEAGATYFTVYLPRIAYDHYQLEALAKDVLPQLR</sequence>
<dbReference type="OrthoDB" id="143323at2"/>
<dbReference type="InterPro" id="IPR036661">
    <property type="entry name" value="Luciferase-like_sf"/>
</dbReference>
<dbReference type="PANTHER" id="PTHR42847:SF8">
    <property type="entry name" value="CONSERVED PROTEIN"/>
    <property type="match status" value="1"/>
</dbReference>
<accession>A0A023X6K7</accession>
<evidence type="ECO:0000256" key="4">
    <source>
        <dbReference type="ARBA" id="ARBA00023033"/>
    </source>
</evidence>
<keyword evidence="4" id="KW-0503">Monooxygenase</keyword>
<evidence type="ECO:0000313" key="8">
    <source>
        <dbReference type="Proteomes" id="UP000025229"/>
    </source>
</evidence>
<feature type="domain" description="Luciferase-like" evidence="5">
    <location>
        <begin position="4"/>
        <end position="261"/>
    </location>
</feature>
<dbReference type="PANTHER" id="PTHR42847">
    <property type="entry name" value="ALKANESULFONATE MONOOXYGENASE"/>
    <property type="match status" value="1"/>
</dbReference>
<reference evidence="7" key="2">
    <citation type="submission" date="2023-11" db="EMBL/GenBank/DDBJ databases">
        <title>MicrobeMod: A computational toolkit for identifying prokaryotic methylation and restriction-modification with nanopore sequencing.</title>
        <authorList>
            <person name="Crits-Christoph A."/>
            <person name="Kang S.C."/>
            <person name="Lee H."/>
            <person name="Ostrov N."/>
        </authorList>
    </citation>
    <scope>NUCLEOTIDE SEQUENCE</scope>
    <source>
        <strain evidence="7">ATCC 51242</strain>
    </source>
</reference>
<dbReference type="NCBIfam" id="TIGR03560">
    <property type="entry name" value="F420_Rv1855c"/>
    <property type="match status" value="1"/>
</dbReference>
<dbReference type="GO" id="GO:0046306">
    <property type="term" value="P:alkanesulfonate catabolic process"/>
    <property type="evidence" value="ECO:0007669"/>
    <property type="project" value="TreeGrafter"/>
</dbReference>
<gene>
    <name evidence="6" type="ORF">RradSPS_2695</name>
    <name evidence="7" type="ORF">SIL72_01105</name>
</gene>
<keyword evidence="2" id="KW-0288">FMN</keyword>
<evidence type="ECO:0000313" key="6">
    <source>
        <dbReference type="EMBL" id="AHY47978.1"/>
    </source>
</evidence>
<dbReference type="AlphaFoldDB" id="A0A023X6K7"/>
<name>A0A023X6K7_RUBRA</name>
<dbReference type="SUPFAM" id="SSF51679">
    <property type="entry name" value="Bacterial luciferase-like"/>
    <property type="match status" value="1"/>
</dbReference>
<dbReference type="InterPro" id="IPR019952">
    <property type="entry name" value="F420_OxRdatse_Rv1855c_pred"/>
</dbReference>
<evidence type="ECO:0000256" key="2">
    <source>
        <dbReference type="ARBA" id="ARBA00022643"/>
    </source>
</evidence>
<dbReference type="RefSeq" id="WP_038683307.1">
    <property type="nucleotide sequence ID" value="NZ_CP007514.1"/>
</dbReference>
<dbReference type="KEGG" id="rrd:RradSPS_2695"/>
<proteinExistence type="predicted"/>
<dbReference type="GO" id="GO:0008726">
    <property type="term" value="F:alkanesulfonate monooxygenase activity"/>
    <property type="evidence" value="ECO:0007669"/>
    <property type="project" value="TreeGrafter"/>
</dbReference>